<feature type="region of interest" description="Disordered" evidence="1">
    <location>
        <begin position="219"/>
        <end position="240"/>
    </location>
</feature>
<accession>A0A931HCX6</accession>
<keyword evidence="2" id="KW-0732">Signal</keyword>
<dbReference type="Pfam" id="PF04402">
    <property type="entry name" value="SIMPL"/>
    <property type="match status" value="1"/>
</dbReference>
<dbReference type="RefSeq" id="WP_197163209.1">
    <property type="nucleotide sequence ID" value="NZ_JADZGI010000001.1"/>
</dbReference>
<gene>
    <name evidence="3" type="ORF">I5E68_09490</name>
</gene>
<dbReference type="AlphaFoldDB" id="A0A931HCX6"/>
<dbReference type="PANTHER" id="PTHR34387">
    <property type="entry name" value="SLR1258 PROTEIN"/>
    <property type="match status" value="1"/>
</dbReference>
<sequence length="266" mass="28224">MHPINTVGRQLCAVHSLALMAGLACALPGIATAQEAPRILVSAKGTVKTEPDIAVITYDLRGEGTTSDDALKQLKVRSEATERAAYGFVGKPRKIETGTLSIRPVRGQNCNMSSYSPARLSQGECAILGYTAEVKVTLRTDKVEDAGTLAGLIGRNGALNPNVARFELSDPREAEREAMRRALADARQQGSLIATGSGMKLGPVQRIQDANYREISLEFEEREGSSPPAMNVAPPPPPPPPPVGVKLTPAAIETSVQIMVAYALVT</sequence>
<feature type="signal peptide" evidence="2">
    <location>
        <begin position="1"/>
        <end position="26"/>
    </location>
</feature>
<proteinExistence type="predicted"/>
<comment type="caution">
    <text evidence="3">The sequence shown here is derived from an EMBL/GenBank/DDBJ whole genome shotgun (WGS) entry which is preliminary data.</text>
</comment>
<dbReference type="Gene3D" id="3.30.110.170">
    <property type="entry name" value="Protein of unknown function (DUF541), domain 1"/>
    <property type="match status" value="1"/>
</dbReference>
<dbReference type="Gene3D" id="3.30.70.2970">
    <property type="entry name" value="Protein of unknown function (DUF541), domain 2"/>
    <property type="match status" value="1"/>
</dbReference>
<protein>
    <submittedName>
        <fullName evidence="3">SIMPL domain-containing protein</fullName>
    </submittedName>
</protein>
<dbReference type="InterPro" id="IPR052022">
    <property type="entry name" value="26kDa_periplasmic_antigen"/>
</dbReference>
<keyword evidence="4" id="KW-1185">Reference proteome</keyword>
<reference evidence="3" key="1">
    <citation type="submission" date="2020-11" db="EMBL/GenBank/DDBJ databases">
        <title>Novosphingobium aureum sp. nov., a marine bacterium isolated from sediment of a salt flat.</title>
        <authorList>
            <person name="Yoo Y."/>
            <person name="Kim J.-J."/>
        </authorList>
    </citation>
    <scope>NUCLEOTIDE SEQUENCE</scope>
    <source>
        <strain evidence="3">YJ-S2-02</strain>
    </source>
</reference>
<dbReference type="EMBL" id="JADZGI010000001">
    <property type="protein sequence ID" value="MBH0113178.1"/>
    <property type="molecule type" value="Genomic_DNA"/>
</dbReference>
<dbReference type="PANTHER" id="PTHR34387:SF1">
    <property type="entry name" value="PERIPLASMIC IMMUNOGENIC PROTEIN"/>
    <property type="match status" value="1"/>
</dbReference>
<evidence type="ECO:0000256" key="2">
    <source>
        <dbReference type="SAM" id="SignalP"/>
    </source>
</evidence>
<evidence type="ECO:0000256" key="1">
    <source>
        <dbReference type="SAM" id="MobiDB-lite"/>
    </source>
</evidence>
<feature type="chain" id="PRO_5037750092" evidence="2">
    <location>
        <begin position="27"/>
        <end position="266"/>
    </location>
</feature>
<name>A0A931HCX6_9SPHN</name>
<dbReference type="Proteomes" id="UP000617634">
    <property type="component" value="Unassembled WGS sequence"/>
</dbReference>
<dbReference type="GO" id="GO:0006974">
    <property type="term" value="P:DNA damage response"/>
    <property type="evidence" value="ECO:0007669"/>
    <property type="project" value="TreeGrafter"/>
</dbReference>
<organism evidence="3 4">
    <name type="scientific">Novosphingobium aureum</name>
    <dbReference type="NCBI Taxonomy" id="2792964"/>
    <lineage>
        <taxon>Bacteria</taxon>
        <taxon>Pseudomonadati</taxon>
        <taxon>Pseudomonadota</taxon>
        <taxon>Alphaproteobacteria</taxon>
        <taxon>Sphingomonadales</taxon>
        <taxon>Sphingomonadaceae</taxon>
        <taxon>Novosphingobium</taxon>
    </lineage>
</organism>
<evidence type="ECO:0000313" key="3">
    <source>
        <dbReference type="EMBL" id="MBH0113178.1"/>
    </source>
</evidence>
<evidence type="ECO:0000313" key="4">
    <source>
        <dbReference type="Proteomes" id="UP000617634"/>
    </source>
</evidence>
<dbReference type="InterPro" id="IPR007497">
    <property type="entry name" value="SIMPL/DUF541"/>
</dbReference>